<keyword evidence="2" id="KW-1185">Reference proteome</keyword>
<proteinExistence type="predicted"/>
<dbReference type="SUPFAM" id="SSF50104">
    <property type="entry name" value="Translation proteins SH3-like domain"/>
    <property type="match status" value="1"/>
</dbReference>
<dbReference type="eggNOG" id="ENOG50309U1">
    <property type="taxonomic scope" value="Bacteria"/>
</dbReference>
<evidence type="ECO:0000313" key="2">
    <source>
        <dbReference type="Proteomes" id="UP000005481"/>
    </source>
</evidence>
<dbReference type="InterPro" id="IPR008991">
    <property type="entry name" value="Translation_prot_SH3-like_sf"/>
</dbReference>
<dbReference type="AlphaFoldDB" id="G9YKG2"/>
<comment type="caution">
    <text evidence="1">The sequence shown here is derived from an EMBL/GenBank/DDBJ whole genome shotgun (WGS) entry which is preliminary data.</text>
</comment>
<evidence type="ECO:0000313" key="1">
    <source>
        <dbReference type="EMBL" id="EHM37140.1"/>
    </source>
</evidence>
<name>G9YKG2_9FIRM</name>
<dbReference type="Proteomes" id="UP000005481">
    <property type="component" value="Unassembled WGS sequence"/>
</dbReference>
<organism evidence="1 2">
    <name type="scientific">Anaeroglobus geminatus F0357</name>
    <dbReference type="NCBI Taxonomy" id="861450"/>
    <lineage>
        <taxon>Bacteria</taxon>
        <taxon>Bacillati</taxon>
        <taxon>Bacillota</taxon>
        <taxon>Negativicutes</taxon>
        <taxon>Veillonellales</taxon>
        <taxon>Veillonellaceae</taxon>
        <taxon>Anaeroglobus</taxon>
    </lineage>
</organism>
<dbReference type="OrthoDB" id="5244at2"/>
<gene>
    <name evidence="1" type="ORF">HMPREF0080_02172</name>
</gene>
<dbReference type="STRING" id="861450.HMPREF0080_02172"/>
<dbReference type="EMBL" id="AGCJ01000103">
    <property type="protein sequence ID" value="EHM37140.1"/>
    <property type="molecule type" value="Genomic_DNA"/>
</dbReference>
<protein>
    <submittedName>
        <fullName evidence="1">Uncharacterized protein</fullName>
    </submittedName>
</protein>
<reference evidence="1 2" key="1">
    <citation type="submission" date="2011-08" db="EMBL/GenBank/DDBJ databases">
        <authorList>
            <person name="Weinstock G."/>
            <person name="Sodergren E."/>
            <person name="Clifton S."/>
            <person name="Fulton L."/>
            <person name="Fulton B."/>
            <person name="Courtney L."/>
            <person name="Fronick C."/>
            <person name="Harrison M."/>
            <person name="Strong C."/>
            <person name="Farmer C."/>
            <person name="Delahaunty K."/>
            <person name="Markovic C."/>
            <person name="Hall O."/>
            <person name="Minx P."/>
            <person name="Tomlinson C."/>
            <person name="Mitreva M."/>
            <person name="Hou S."/>
            <person name="Chen J."/>
            <person name="Wollam A."/>
            <person name="Pepin K.H."/>
            <person name="Johnson M."/>
            <person name="Bhonagiri V."/>
            <person name="Zhang X."/>
            <person name="Suruliraj S."/>
            <person name="Warren W."/>
            <person name="Chinwalla A."/>
            <person name="Mardis E.R."/>
            <person name="Wilson R.K."/>
        </authorList>
    </citation>
    <scope>NUCLEOTIDE SEQUENCE [LARGE SCALE GENOMIC DNA]</scope>
    <source>
        <strain evidence="1 2">F0357</strain>
    </source>
</reference>
<dbReference type="RefSeq" id="WP_006791133.1">
    <property type="nucleotide sequence ID" value="NZ_JH417616.1"/>
</dbReference>
<dbReference type="HOGENOM" id="CLU_168121_2_1_9"/>
<accession>G9YKG2</accession>
<sequence>MDTVRIPVGTAVLSLAGRDKGMIYVVTAEDKFPFVHVADGRRRTLRKAKRKNCRHLKPLGSSAGCTACSSDLMIRELVSRTRRILTGED</sequence>